<accession>A0ABP0SBG1</accession>
<keyword evidence="1" id="KW-0732">Signal</keyword>
<name>A0ABP0SBG1_9DINO</name>
<reference evidence="2 3" key="1">
    <citation type="submission" date="2024-02" db="EMBL/GenBank/DDBJ databases">
        <authorList>
            <person name="Chen Y."/>
            <person name="Shah S."/>
            <person name="Dougan E. K."/>
            <person name="Thang M."/>
            <person name="Chan C."/>
        </authorList>
    </citation>
    <scope>NUCLEOTIDE SEQUENCE [LARGE SCALE GENOMIC DNA]</scope>
</reference>
<gene>
    <name evidence="2" type="ORF">CCMP2556_LOCUS51063</name>
</gene>
<keyword evidence="3" id="KW-1185">Reference proteome</keyword>
<sequence>MIPRAFLFFFPASVLTFTPSPAQKHLKTTSLDPSTLQGPSPPHCHLTKPPALTCPDRSCLSNDPDAVLNPSSTRGIMPWMHLVTYAAFSALLCAAEESAAVSTVSEEEACDVQLLQVSQSLEESRLSSLTWKGFFVNFLNAMGEAESDAILAPAATAAAAVRELRAAEAARGGLPPLPAESLAQTKVSSQTSEVTATTICVIIGAVPPEQRRRGGIREMDEFSVCVCFCLTRVFCFDLMGGEHYVDTGRLQ</sequence>
<organism evidence="2 3">
    <name type="scientific">Durusdinium trenchii</name>
    <dbReference type="NCBI Taxonomy" id="1381693"/>
    <lineage>
        <taxon>Eukaryota</taxon>
        <taxon>Sar</taxon>
        <taxon>Alveolata</taxon>
        <taxon>Dinophyceae</taxon>
        <taxon>Suessiales</taxon>
        <taxon>Symbiodiniaceae</taxon>
        <taxon>Durusdinium</taxon>
    </lineage>
</organism>
<comment type="caution">
    <text evidence="2">The sequence shown here is derived from an EMBL/GenBank/DDBJ whole genome shotgun (WGS) entry which is preliminary data.</text>
</comment>
<evidence type="ECO:0000256" key="1">
    <source>
        <dbReference type="SAM" id="SignalP"/>
    </source>
</evidence>
<proteinExistence type="predicted"/>
<evidence type="ECO:0000313" key="2">
    <source>
        <dbReference type="EMBL" id="CAK9109737.1"/>
    </source>
</evidence>
<dbReference type="Proteomes" id="UP001642484">
    <property type="component" value="Unassembled WGS sequence"/>
</dbReference>
<protein>
    <submittedName>
        <fullName evidence="2">Uncharacterized protein</fullName>
    </submittedName>
</protein>
<feature type="signal peptide" evidence="1">
    <location>
        <begin position="1"/>
        <end position="16"/>
    </location>
</feature>
<feature type="chain" id="PRO_5046061137" evidence="1">
    <location>
        <begin position="17"/>
        <end position="251"/>
    </location>
</feature>
<dbReference type="EMBL" id="CAXAMN010027251">
    <property type="protein sequence ID" value="CAK9109737.1"/>
    <property type="molecule type" value="Genomic_DNA"/>
</dbReference>
<evidence type="ECO:0000313" key="3">
    <source>
        <dbReference type="Proteomes" id="UP001642484"/>
    </source>
</evidence>